<evidence type="ECO:0000256" key="6">
    <source>
        <dbReference type="ARBA" id="ARBA00008299"/>
    </source>
</evidence>
<comment type="subcellular location">
    <subcellularLocation>
        <location evidence="14">Cytoplasm</location>
    </subcellularLocation>
</comment>
<feature type="binding site" evidence="14">
    <location>
        <position position="111"/>
    </location>
    <ligand>
        <name>Zn(2+)</name>
        <dbReference type="ChEBI" id="CHEBI:29105"/>
        <note>ligand shared between dimeric partners</note>
    </ligand>
</feature>
<dbReference type="GO" id="GO:0004636">
    <property type="term" value="F:phosphoribosyl-ATP diphosphatase activity"/>
    <property type="evidence" value="ECO:0007669"/>
    <property type="project" value="UniProtKB-EC"/>
</dbReference>
<dbReference type="GO" id="GO:0000105">
    <property type="term" value="P:L-histidine biosynthetic process"/>
    <property type="evidence" value="ECO:0007669"/>
    <property type="project" value="UniProtKB-UniRule"/>
</dbReference>
<proteinExistence type="inferred from homology"/>
<dbReference type="SUPFAM" id="SSF141734">
    <property type="entry name" value="HisI-like"/>
    <property type="match status" value="1"/>
</dbReference>
<comment type="catalytic activity">
    <reaction evidence="1 14">
        <text>1-(5-phospho-beta-D-ribosyl)-5'-AMP + H2O = 1-(5-phospho-beta-D-ribosyl)-5-[(5-phospho-beta-D-ribosylamino)methylideneamino]imidazole-4-carboxamide</text>
        <dbReference type="Rhea" id="RHEA:20049"/>
        <dbReference type="ChEBI" id="CHEBI:15377"/>
        <dbReference type="ChEBI" id="CHEBI:58435"/>
        <dbReference type="ChEBI" id="CHEBI:59457"/>
        <dbReference type="EC" id="3.5.4.19"/>
    </reaction>
</comment>
<comment type="function">
    <text evidence="14">Catalyzes the hydrolysis of the adenine ring of phosphoribosyl-AMP.</text>
</comment>
<evidence type="ECO:0000256" key="3">
    <source>
        <dbReference type="ARBA" id="ARBA00005169"/>
    </source>
</evidence>
<comment type="cofactor">
    <cofactor evidence="14">
        <name>Zn(2+)</name>
        <dbReference type="ChEBI" id="CHEBI:29105"/>
    </cofactor>
    <text evidence="14">Binds 1 zinc ion per subunit.</text>
</comment>
<keyword evidence="7 14" id="KW-0963">Cytoplasm</keyword>
<keyword evidence="10 14" id="KW-0378">Hydrolase</keyword>
<accession>A0A939DZB9</accession>
<dbReference type="GO" id="GO:0008270">
    <property type="term" value="F:zinc ion binding"/>
    <property type="evidence" value="ECO:0007669"/>
    <property type="project" value="UniProtKB-UniRule"/>
</dbReference>
<keyword evidence="13 14" id="KW-0368">Histidine biosynthesis</keyword>
<sequence length="136" mass="14448">MTTSHTPPAGRPEDAVLDAGIKNRVSFNADGLVPAVVQDATTGRVLMMAWMNDRALAYTLATRRGTYWSRSRKEYWIKGATSGHVQQVVSAELDCDGDTVLLTVNQTGGACHTGAQSCFDSLSLLPPPGTPAAGRD</sequence>
<dbReference type="Proteomes" id="UP000664332">
    <property type="component" value="Unassembled WGS sequence"/>
</dbReference>
<gene>
    <name evidence="14 16" type="primary">hisI</name>
    <name evidence="16" type="ORF">JZY06_03030</name>
</gene>
<evidence type="ECO:0000256" key="8">
    <source>
        <dbReference type="ARBA" id="ARBA00022605"/>
    </source>
</evidence>
<evidence type="ECO:0000259" key="15">
    <source>
        <dbReference type="Pfam" id="PF01502"/>
    </source>
</evidence>
<keyword evidence="11 14" id="KW-0862">Zinc</keyword>
<comment type="pathway">
    <text evidence="4">Amino-acid biosynthesis; L-histidine biosynthesis; L-histidine from 5-phospho-alpha-D-ribose 1-diphosphate: step 2/9.</text>
</comment>
<dbReference type="InterPro" id="IPR002496">
    <property type="entry name" value="PRib_AMP_CycHydrolase_dom"/>
</dbReference>
<keyword evidence="12 14" id="KW-0460">Magnesium</keyword>
<reference evidence="16" key="1">
    <citation type="submission" date="2021-03" db="EMBL/GenBank/DDBJ databases">
        <authorList>
            <person name="Sun Q."/>
        </authorList>
    </citation>
    <scope>NUCLEOTIDE SEQUENCE</scope>
    <source>
        <strain evidence="16">CCM 8862</strain>
    </source>
</reference>
<evidence type="ECO:0000256" key="2">
    <source>
        <dbReference type="ARBA" id="ARBA00001460"/>
    </source>
</evidence>
<evidence type="ECO:0000256" key="7">
    <source>
        <dbReference type="ARBA" id="ARBA00022490"/>
    </source>
</evidence>
<feature type="binding site" evidence="14">
    <location>
        <position position="118"/>
    </location>
    <ligand>
        <name>Zn(2+)</name>
        <dbReference type="ChEBI" id="CHEBI:29105"/>
        <note>ligand shared between dimeric partners</note>
    </ligand>
</feature>
<dbReference type="NCBIfam" id="NF000768">
    <property type="entry name" value="PRK00051.1"/>
    <property type="match status" value="1"/>
</dbReference>
<feature type="domain" description="Phosphoribosyl-AMP cyclohydrolase" evidence="15">
    <location>
        <begin position="47"/>
        <end position="119"/>
    </location>
</feature>
<dbReference type="HAMAP" id="MF_01021">
    <property type="entry name" value="HisI"/>
    <property type="match status" value="1"/>
</dbReference>
<dbReference type="PANTHER" id="PTHR42945">
    <property type="entry name" value="HISTIDINE BIOSYNTHESIS BIFUNCTIONAL PROTEIN"/>
    <property type="match status" value="1"/>
</dbReference>
<feature type="binding site" evidence="14">
    <location>
        <position position="98"/>
    </location>
    <ligand>
        <name>Mg(2+)</name>
        <dbReference type="ChEBI" id="CHEBI:18420"/>
    </ligand>
</feature>
<comment type="pathway">
    <text evidence="3 14">Amino-acid biosynthesis; L-histidine biosynthesis; L-histidine from 5-phospho-alpha-D-ribose 1-diphosphate: step 3/9.</text>
</comment>
<keyword evidence="8 14" id="KW-0028">Amino-acid biosynthesis</keyword>
<dbReference type="PANTHER" id="PTHR42945:SF11">
    <property type="entry name" value="PHOSPHORIBOSYL-AMP CYCLOHYDROLASE"/>
    <property type="match status" value="1"/>
</dbReference>
<keyword evidence="9 14" id="KW-0479">Metal-binding</keyword>
<evidence type="ECO:0000256" key="12">
    <source>
        <dbReference type="ARBA" id="ARBA00022842"/>
    </source>
</evidence>
<organism evidence="16 17">
    <name type="scientific">Corynebacterium mendelii</name>
    <dbReference type="NCBI Taxonomy" id="2765362"/>
    <lineage>
        <taxon>Bacteria</taxon>
        <taxon>Bacillati</taxon>
        <taxon>Actinomycetota</taxon>
        <taxon>Actinomycetes</taxon>
        <taxon>Mycobacteriales</taxon>
        <taxon>Corynebacteriaceae</taxon>
        <taxon>Corynebacterium</taxon>
    </lineage>
</organism>
<dbReference type="Gene3D" id="3.10.20.810">
    <property type="entry name" value="Phosphoribosyl-AMP cyclohydrolase"/>
    <property type="match status" value="1"/>
</dbReference>
<feature type="binding site" evidence="14">
    <location>
        <position position="96"/>
    </location>
    <ligand>
        <name>Mg(2+)</name>
        <dbReference type="ChEBI" id="CHEBI:18420"/>
    </ligand>
</feature>
<feature type="binding site" evidence="14">
    <location>
        <position position="94"/>
    </location>
    <ligand>
        <name>Mg(2+)</name>
        <dbReference type="ChEBI" id="CHEBI:18420"/>
    </ligand>
</feature>
<dbReference type="InterPro" id="IPR026660">
    <property type="entry name" value="PRA-CH"/>
</dbReference>
<evidence type="ECO:0000256" key="4">
    <source>
        <dbReference type="ARBA" id="ARBA00005204"/>
    </source>
</evidence>
<evidence type="ECO:0000313" key="16">
    <source>
        <dbReference type="EMBL" id="MBN9643605.1"/>
    </source>
</evidence>
<evidence type="ECO:0000256" key="10">
    <source>
        <dbReference type="ARBA" id="ARBA00022801"/>
    </source>
</evidence>
<comment type="similarity">
    <text evidence="5">In the C-terminal section; belongs to the PRA-PH family.</text>
</comment>
<keyword evidence="17" id="KW-1185">Reference proteome</keyword>
<dbReference type="GO" id="GO:0000287">
    <property type="term" value="F:magnesium ion binding"/>
    <property type="evidence" value="ECO:0007669"/>
    <property type="project" value="UniProtKB-UniRule"/>
</dbReference>
<comment type="cofactor">
    <cofactor evidence="14">
        <name>Mg(2+)</name>
        <dbReference type="ChEBI" id="CHEBI:18420"/>
    </cofactor>
    <text evidence="14">Binds 1 Mg(2+) ion per subunit.</text>
</comment>
<dbReference type="InterPro" id="IPR038019">
    <property type="entry name" value="PRib_AMP_CycHydrolase_sf"/>
</dbReference>
<name>A0A939DZB9_9CORY</name>
<feature type="binding site" evidence="14">
    <location>
        <position position="95"/>
    </location>
    <ligand>
        <name>Zn(2+)</name>
        <dbReference type="ChEBI" id="CHEBI:29105"/>
        <note>ligand shared between dimeric partners</note>
    </ligand>
</feature>
<evidence type="ECO:0000256" key="9">
    <source>
        <dbReference type="ARBA" id="ARBA00022723"/>
    </source>
</evidence>
<evidence type="ECO:0000256" key="1">
    <source>
        <dbReference type="ARBA" id="ARBA00000024"/>
    </source>
</evidence>
<dbReference type="GO" id="GO:0004635">
    <property type="term" value="F:phosphoribosyl-AMP cyclohydrolase activity"/>
    <property type="evidence" value="ECO:0007669"/>
    <property type="project" value="UniProtKB-UniRule"/>
</dbReference>
<dbReference type="EC" id="3.5.4.19" evidence="14"/>
<evidence type="ECO:0000256" key="13">
    <source>
        <dbReference type="ARBA" id="ARBA00023102"/>
    </source>
</evidence>
<evidence type="ECO:0000313" key="17">
    <source>
        <dbReference type="Proteomes" id="UP000664332"/>
    </source>
</evidence>
<evidence type="ECO:0000256" key="11">
    <source>
        <dbReference type="ARBA" id="ARBA00022833"/>
    </source>
</evidence>
<dbReference type="FunFam" id="3.10.20.810:FF:000001">
    <property type="entry name" value="Histidine biosynthesis bifunctional protein HisIE"/>
    <property type="match status" value="1"/>
</dbReference>
<comment type="catalytic activity">
    <reaction evidence="2">
        <text>1-(5-phospho-beta-D-ribosyl)-ATP + H2O = 1-(5-phospho-beta-D-ribosyl)-5'-AMP + diphosphate + H(+)</text>
        <dbReference type="Rhea" id="RHEA:22828"/>
        <dbReference type="ChEBI" id="CHEBI:15377"/>
        <dbReference type="ChEBI" id="CHEBI:15378"/>
        <dbReference type="ChEBI" id="CHEBI:33019"/>
        <dbReference type="ChEBI" id="CHEBI:59457"/>
        <dbReference type="ChEBI" id="CHEBI:73183"/>
        <dbReference type="EC" id="3.6.1.31"/>
    </reaction>
</comment>
<comment type="similarity">
    <text evidence="6">In the N-terminal section; belongs to the PRA-CH family.</text>
</comment>
<dbReference type="AlphaFoldDB" id="A0A939DZB9"/>
<dbReference type="GO" id="GO:0005737">
    <property type="term" value="C:cytoplasm"/>
    <property type="evidence" value="ECO:0007669"/>
    <property type="project" value="UniProtKB-SubCell"/>
</dbReference>
<dbReference type="EMBL" id="JAFLEQ010000005">
    <property type="protein sequence ID" value="MBN9643605.1"/>
    <property type="molecule type" value="Genomic_DNA"/>
</dbReference>
<comment type="caution">
    <text evidence="16">The sequence shown here is derived from an EMBL/GenBank/DDBJ whole genome shotgun (WGS) entry which is preliminary data.</text>
</comment>
<comment type="subunit">
    <text evidence="14">Homodimer.</text>
</comment>
<evidence type="ECO:0000256" key="5">
    <source>
        <dbReference type="ARBA" id="ARBA00007731"/>
    </source>
</evidence>
<dbReference type="RefSeq" id="WP_207118349.1">
    <property type="nucleotide sequence ID" value="NZ_JAFLEQ010000005.1"/>
</dbReference>
<dbReference type="Pfam" id="PF01502">
    <property type="entry name" value="PRA-CH"/>
    <property type="match status" value="1"/>
</dbReference>
<protein>
    <recommendedName>
        <fullName evidence="14">Phosphoribosyl-AMP cyclohydrolase</fullName>
        <shortName evidence="14">PRA-CH</shortName>
        <ecNumber evidence="14">3.5.4.19</ecNumber>
    </recommendedName>
</protein>
<evidence type="ECO:0000256" key="14">
    <source>
        <dbReference type="HAMAP-Rule" id="MF_01021"/>
    </source>
</evidence>
<comment type="similarity">
    <text evidence="14">Belongs to the PRA-CH family.</text>
</comment>